<name>A0A9P6A9P9_PLEER</name>
<dbReference type="EMBL" id="MU154526">
    <property type="protein sequence ID" value="KAF9500805.1"/>
    <property type="molecule type" value="Genomic_DNA"/>
</dbReference>
<sequence length="150" mass="18104">PEPYDGHVDSQAFFRFMHEAKTYVSEGQVKQKHQVAKVAQYLQGNAYTFYVQQVAFNVEEWPLDRYFTEMFDFCFPMNYVSKQRKVLKGKYQNNKTVKEYVSELIEMFTIIGQIPKWEQVNKLWFSLWSTIQQDLWRDSWNPETSSWEEV</sequence>
<evidence type="ECO:0000313" key="1">
    <source>
        <dbReference type="EMBL" id="KAF9500805.1"/>
    </source>
</evidence>
<evidence type="ECO:0008006" key="3">
    <source>
        <dbReference type="Google" id="ProtNLM"/>
    </source>
</evidence>
<organism evidence="1 2">
    <name type="scientific">Pleurotus eryngii</name>
    <name type="common">Boletus of the steppes</name>
    <dbReference type="NCBI Taxonomy" id="5323"/>
    <lineage>
        <taxon>Eukaryota</taxon>
        <taxon>Fungi</taxon>
        <taxon>Dikarya</taxon>
        <taxon>Basidiomycota</taxon>
        <taxon>Agaricomycotina</taxon>
        <taxon>Agaricomycetes</taxon>
        <taxon>Agaricomycetidae</taxon>
        <taxon>Agaricales</taxon>
        <taxon>Pleurotineae</taxon>
        <taxon>Pleurotaceae</taxon>
        <taxon>Pleurotus</taxon>
    </lineage>
</organism>
<accession>A0A9P6A9P9</accession>
<feature type="non-terminal residue" evidence="1">
    <location>
        <position position="150"/>
    </location>
</feature>
<comment type="caution">
    <text evidence="1">The sequence shown here is derived from an EMBL/GenBank/DDBJ whole genome shotgun (WGS) entry which is preliminary data.</text>
</comment>
<gene>
    <name evidence="1" type="ORF">BDN71DRAFT_1375515</name>
</gene>
<dbReference type="AlphaFoldDB" id="A0A9P6A9P9"/>
<feature type="non-terminal residue" evidence="1">
    <location>
        <position position="1"/>
    </location>
</feature>
<reference evidence="1" key="1">
    <citation type="submission" date="2020-11" db="EMBL/GenBank/DDBJ databases">
        <authorList>
            <consortium name="DOE Joint Genome Institute"/>
            <person name="Ahrendt S."/>
            <person name="Riley R."/>
            <person name="Andreopoulos W."/>
            <person name="Labutti K."/>
            <person name="Pangilinan J."/>
            <person name="Ruiz-Duenas F.J."/>
            <person name="Barrasa J.M."/>
            <person name="Sanchez-Garcia M."/>
            <person name="Camarero S."/>
            <person name="Miyauchi S."/>
            <person name="Serrano A."/>
            <person name="Linde D."/>
            <person name="Babiker R."/>
            <person name="Drula E."/>
            <person name="Ayuso-Fernandez I."/>
            <person name="Pacheco R."/>
            <person name="Padilla G."/>
            <person name="Ferreira P."/>
            <person name="Barriuso J."/>
            <person name="Kellner H."/>
            <person name="Castanera R."/>
            <person name="Alfaro M."/>
            <person name="Ramirez L."/>
            <person name="Pisabarro A.G."/>
            <person name="Kuo A."/>
            <person name="Tritt A."/>
            <person name="Lipzen A."/>
            <person name="He G."/>
            <person name="Yan M."/>
            <person name="Ng V."/>
            <person name="Cullen D."/>
            <person name="Martin F."/>
            <person name="Rosso M.-N."/>
            <person name="Henrissat B."/>
            <person name="Hibbett D."/>
            <person name="Martinez A.T."/>
            <person name="Grigoriev I.V."/>
        </authorList>
    </citation>
    <scope>NUCLEOTIDE SEQUENCE</scope>
    <source>
        <strain evidence="1">ATCC 90797</strain>
    </source>
</reference>
<dbReference type="Proteomes" id="UP000807025">
    <property type="component" value="Unassembled WGS sequence"/>
</dbReference>
<evidence type="ECO:0000313" key="2">
    <source>
        <dbReference type="Proteomes" id="UP000807025"/>
    </source>
</evidence>
<keyword evidence="2" id="KW-1185">Reference proteome</keyword>
<protein>
    <recommendedName>
        <fullName evidence="3">Retrotransposon gag domain-containing protein</fullName>
    </recommendedName>
</protein>
<proteinExistence type="predicted"/>
<dbReference type="OrthoDB" id="3267748at2759"/>